<dbReference type="Pfam" id="PF13419">
    <property type="entry name" value="HAD_2"/>
    <property type="match status" value="1"/>
</dbReference>
<dbReference type="RefSeq" id="WP_011342826.1">
    <property type="nucleotide sequence ID" value="NC_007498.2"/>
</dbReference>
<dbReference type="InterPro" id="IPR006439">
    <property type="entry name" value="HAD-SF_hydro_IA"/>
</dbReference>
<dbReference type="HOGENOM" id="CLU_045011_19_3_7"/>
<dbReference type="KEGG" id="pca:Pcar_3036"/>
<dbReference type="OrthoDB" id="9807630at2"/>
<comment type="pathway">
    <text evidence="2">Organic acid metabolism; glycolate biosynthesis; glycolate from 2-phosphoglycolate: step 1/1.</text>
</comment>
<dbReference type="STRING" id="338963.Pcar_3036"/>
<dbReference type="SFLD" id="SFLDS00003">
    <property type="entry name" value="Haloacid_Dehalogenase"/>
    <property type="match status" value="1"/>
</dbReference>
<dbReference type="GO" id="GO:0005829">
    <property type="term" value="C:cytosol"/>
    <property type="evidence" value="ECO:0007669"/>
    <property type="project" value="TreeGrafter"/>
</dbReference>
<dbReference type="SUPFAM" id="SSF56784">
    <property type="entry name" value="HAD-like"/>
    <property type="match status" value="1"/>
</dbReference>
<dbReference type="PANTHER" id="PTHR43434:SF1">
    <property type="entry name" value="PHOSPHOGLYCOLATE PHOSPHATASE"/>
    <property type="match status" value="1"/>
</dbReference>
<dbReference type="AlphaFoldDB" id="Q3A036"/>
<dbReference type="SFLD" id="SFLDG01129">
    <property type="entry name" value="C1.5:_HAD__Beta-PGM__Phosphata"/>
    <property type="match status" value="1"/>
</dbReference>
<comment type="similarity">
    <text evidence="3">Belongs to the HAD-like hydrolase superfamily. CbbY/CbbZ/Gph/YieH family.</text>
</comment>
<accession>Q3A036</accession>
<reference evidence="6" key="1">
    <citation type="submission" date="2005-10" db="EMBL/GenBank/DDBJ databases">
        <title>Complete sequence of Pelobacter carbinolicus DSM 2380.</title>
        <authorList>
            <person name="Copeland A."/>
            <person name="Lucas S."/>
            <person name="Lapidus A."/>
            <person name="Barry K."/>
            <person name="Detter J.C."/>
            <person name="Glavina T."/>
            <person name="Hammon N."/>
            <person name="Israni S."/>
            <person name="Pitluck S."/>
            <person name="Chertkov O."/>
            <person name="Schmutz J."/>
            <person name="Larimer F."/>
            <person name="Land M."/>
            <person name="Kyrpides N."/>
            <person name="Ivanova N."/>
            <person name="Richardson P."/>
        </authorList>
    </citation>
    <scope>NUCLEOTIDE SEQUENCE [LARGE SCALE GENOMIC DNA]</scope>
    <source>
        <strain evidence="6">DSM 2380 / NBRC 103641 / GraBd1</strain>
    </source>
</reference>
<evidence type="ECO:0000256" key="4">
    <source>
        <dbReference type="ARBA" id="ARBA00013078"/>
    </source>
</evidence>
<evidence type="ECO:0000256" key="2">
    <source>
        <dbReference type="ARBA" id="ARBA00004818"/>
    </source>
</evidence>
<dbReference type="eggNOG" id="COG0546">
    <property type="taxonomic scope" value="Bacteria"/>
</dbReference>
<dbReference type="EC" id="3.1.3.18" evidence="4"/>
<dbReference type="Gene3D" id="1.10.150.240">
    <property type="entry name" value="Putative phosphatase, domain 2"/>
    <property type="match status" value="1"/>
</dbReference>
<keyword evidence="6" id="KW-1185">Reference proteome</keyword>
<dbReference type="GO" id="GO:0006281">
    <property type="term" value="P:DNA repair"/>
    <property type="evidence" value="ECO:0007669"/>
    <property type="project" value="TreeGrafter"/>
</dbReference>
<dbReference type="NCBIfam" id="TIGR01549">
    <property type="entry name" value="HAD-SF-IA-v1"/>
    <property type="match status" value="1"/>
</dbReference>
<dbReference type="InterPro" id="IPR036412">
    <property type="entry name" value="HAD-like_sf"/>
</dbReference>
<evidence type="ECO:0000256" key="3">
    <source>
        <dbReference type="ARBA" id="ARBA00006171"/>
    </source>
</evidence>
<dbReference type="InterPro" id="IPR041492">
    <property type="entry name" value="HAD_2"/>
</dbReference>
<reference evidence="5 6" key="2">
    <citation type="journal article" date="2012" name="BMC Genomics">
        <title>The genome of Pelobacter carbinolicus reveals surprising metabolic capabilities and physiological features.</title>
        <authorList>
            <person name="Aklujkar M."/>
            <person name="Haveman S.A."/>
            <person name="Didonato R.Jr."/>
            <person name="Chertkov O."/>
            <person name="Han C.S."/>
            <person name="Land M.L."/>
            <person name="Brown P."/>
            <person name="Lovley D.R."/>
        </authorList>
    </citation>
    <scope>NUCLEOTIDE SEQUENCE [LARGE SCALE GENOMIC DNA]</scope>
    <source>
        <strain evidence="6">DSM 2380 / NBRC 103641 / GraBd1</strain>
    </source>
</reference>
<dbReference type="InterPro" id="IPR050155">
    <property type="entry name" value="HAD-like_hydrolase_sf"/>
</dbReference>
<dbReference type="Gene3D" id="3.40.50.1000">
    <property type="entry name" value="HAD superfamily/HAD-like"/>
    <property type="match status" value="1"/>
</dbReference>
<evidence type="ECO:0000313" key="5">
    <source>
        <dbReference type="EMBL" id="ABA90271.1"/>
    </source>
</evidence>
<name>Q3A036_SYNC1</name>
<evidence type="ECO:0000256" key="1">
    <source>
        <dbReference type="ARBA" id="ARBA00000830"/>
    </source>
</evidence>
<sequence>MENLAMFDLDGTLIDTSDLLFEGIPHVIKEFLGINVAKEEYIDLWGLDINLIFTRFAKRANKYSSRKIDAMFSFYEDWYIKNHAKYVKPYEGIREVLEFLKHDKYMKIGIVTTRTLKRANMAYDLEWGHLIDFVVGGDMVAHKKPAPDSINFAVESLNAQAGSHFFIGDNKSDILAAKSSSYKVASLGALWGAEHPADLKSENPDKVFTDPHSFYHWLASEYHG</sequence>
<dbReference type="Proteomes" id="UP000002534">
    <property type="component" value="Chromosome"/>
</dbReference>
<dbReference type="EMBL" id="CP000142">
    <property type="protein sequence ID" value="ABA90271.1"/>
    <property type="molecule type" value="Genomic_DNA"/>
</dbReference>
<protein>
    <recommendedName>
        <fullName evidence="4">phosphoglycolate phosphatase</fullName>
        <ecNumber evidence="4">3.1.3.18</ecNumber>
    </recommendedName>
</protein>
<dbReference type="InterPro" id="IPR023214">
    <property type="entry name" value="HAD_sf"/>
</dbReference>
<gene>
    <name evidence="5" type="ordered locus">Pcar_3036</name>
</gene>
<dbReference type="InterPro" id="IPR023198">
    <property type="entry name" value="PGP-like_dom2"/>
</dbReference>
<dbReference type="PANTHER" id="PTHR43434">
    <property type="entry name" value="PHOSPHOGLYCOLATE PHOSPHATASE"/>
    <property type="match status" value="1"/>
</dbReference>
<proteinExistence type="inferred from homology"/>
<dbReference type="GO" id="GO:0008967">
    <property type="term" value="F:phosphoglycolate phosphatase activity"/>
    <property type="evidence" value="ECO:0007669"/>
    <property type="project" value="UniProtKB-EC"/>
</dbReference>
<comment type="catalytic activity">
    <reaction evidence="1">
        <text>2-phosphoglycolate + H2O = glycolate + phosphate</text>
        <dbReference type="Rhea" id="RHEA:14369"/>
        <dbReference type="ChEBI" id="CHEBI:15377"/>
        <dbReference type="ChEBI" id="CHEBI:29805"/>
        <dbReference type="ChEBI" id="CHEBI:43474"/>
        <dbReference type="ChEBI" id="CHEBI:58033"/>
        <dbReference type="EC" id="3.1.3.18"/>
    </reaction>
</comment>
<evidence type="ECO:0000313" key="6">
    <source>
        <dbReference type="Proteomes" id="UP000002534"/>
    </source>
</evidence>
<organism evidence="5 6">
    <name type="scientific">Syntrophotalea carbinolica (strain DSM 2380 / NBRC 103641 / GraBd1)</name>
    <name type="common">Pelobacter carbinolicus</name>
    <dbReference type="NCBI Taxonomy" id="338963"/>
    <lineage>
        <taxon>Bacteria</taxon>
        <taxon>Pseudomonadati</taxon>
        <taxon>Thermodesulfobacteriota</taxon>
        <taxon>Desulfuromonadia</taxon>
        <taxon>Desulfuromonadales</taxon>
        <taxon>Syntrophotaleaceae</taxon>
        <taxon>Syntrophotalea</taxon>
    </lineage>
</organism>